<dbReference type="Proteomes" id="UP000192578">
    <property type="component" value="Unassembled WGS sequence"/>
</dbReference>
<evidence type="ECO:0000256" key="6">
    <source>
        <dbReference type="SAM" id="Phobius"/>
    </source>
</evidence>
<evidence type="ECO:0008006" key="9">
    <source>
        <dbReference type="Google" id="ProtNLM"/>
    </source>
</evidence>
<feature type="transmembrane region" description="Helical" evidence="6">
    <location>
        <begin position="31"/>
        <end position="52"/>
    </location>
</feature>
<dbReference type="GO" id="GO:0016020">
    <property type="term" value="C:membrane"/>
    <property type="evidence" value="ECO:0007669"/>
    <property type="project" value="UniProtKB-SubCell"/>
</dbReference>
<keyword evidence="3 6" id="KW-0812">Transmembrane</keyword>
<organism evidence="7 8">
    <name type="scientific">Hypsibius exemplaris</name>
    <name type="common">Freshwater tardigrade</name>
    <dbReference type="NCBI Taxonomy" id="2072580"/>
    <lineage>
        <taxon>Eukaryota</taxon>
        <taxon>Metazoa</taxon>
        <taxon>Ecdysozoa</taxon>
        <taxon>Tardigrada</taxon>
        <taxon>Eutardigrada</taxon>
        <taxon>Parachela</taxon>
        <taxon>Hypsibioidea</taxon>
        <taxon>Hypsibiidae</taxon>
        <taxon>Hypsibius</taxon>
    </lineage>
</organism>
<evidence type="ECO:0000256" key="3">
    <source>
        <dbReference type="ARBA" id="ARBA00022692"/>
    </source>
</evidence>
<sequence length="161" mass="17148">MASVSKAPVCVGNTELESFCSAELPSPSRSYFWSCIYLLIAAAFWGCTNPFLRKGTQQTTVEENSSAATPPSSKCSSIISGIKNWKVSLPFAINQCGSLFFYLGIAGAPLSFAVPFANSLTFVITTMTGFVLGEHLTTRHVLGMIAVVAGICICTIDMGKE</sequence>
<dbReference type="AlphaFoldDB" id="A0A1W0WYA7"/>
<protein>
    <recommendedName>
        <fullName evidence="9">Transmembrane protein 234-like protein</fullName>
    </recommendedName>
</protein>
<dbReference type="SUPFAM" id="SSF103481">
    <property type="entry name" value="Multidrug resistance efflux transporter EmrE"/>
    <property type="match status" value="1"/>
</dbReference>
<evidence type="ECO:0000313" key="8">
    <source>
        <dbReference type="Proteomes" id="UP000192578"/>
    </source>
</evidence>
<comment type="similarity">
    <text evidence="2">Belongs to the TMEM234 family.</text>
</comment>
<dbReference type="PANTHER" id="PTHR28668:SF1">
    <property type="entry name" value="TRANSMEMBRANE PROTEIN 234"/>
    <property type="match status" value="1"/>
</dbReference>
<dbReference type="Pfam" id="PF10639">
    <property type="entry name" value="TMEM234"/>
    <property type="match status" value="1"/>
</dbReference>
<dbReference type="PANTHER" id="PTHR28668">
    <property type="entry name" value="TRANSMEMBRANE PROTEIN 234"/>
    <property type="match status" value="1"/>
</dbReference>
<evidence type="ECO:0000256" key="1">
    <source>
        <dbReference type="ARBA" id="ARBA00004141"/>
    </source>
</evidence>
<evidence type="ECO:0000256" key="2">
    <source>
        <dbReference type="ARBA" id="ARBA00005977"/>
    </source>
</evidence>
<dbReference type="Gene3D" id="1.10.3730.20">
    <property type="match status" value="1"/>
</dbReference>
<dbReference type="InterPro" id="IPR037185">
    <property type="entry name" value="EmrE-like"/>
</dbReference>
<feature type="transmembrane region" description="Helical" evidence="6">
    <location>
        <begin position="137"/>
        <end position="156"/>
    </location>
</feature>
<evidence type="ECO:0000256" key="5">
    <source>
        <dbReference type="ARBA" id="ARBA00023136"/>
    </source>
</evidence>
<name>A0A1W0WYA7_HYPEX</name>
<evidence type="ECO:0000313" key="7">
    <source>
        <dbReference type="EMBL" id="OQV20190.1"/>
    </source>
</evidence>
<dbReference type="InterPro" id="IPR018908">
    <property type="entry name" value="TMEM234"/>
</dbReference>
<comment type="subcellular location">
    <subcellularLocation>
        <location evidence="1">Membrane</location>
        <topology evidence="1">Multi-pass membrane protein</topology>
    </subcellularLocation>
</comment>
<proteinExistence type="inferred from homology"/>
<comment type="caution">
    <text evidence="7">The sequence shown here is derived from an EMBL/GenBank/DDBJ whole genome shotgun (WGS) entry which is preliminary data.</text>
</comment>
<gene>
    <name evidence="7" type="ORF">BV898_05747</name>
</gene>
<keyword evidence="5 6" id="KW-0472">Membrane</keyword>
<accession>A0A1W0WYA7</accession>
<reference evidence="8" key="1">
    <citation type="submission" date="2017-01" db="EMBL/GenBank/DDBJ databases">
        <title>Comparative genomics of anhydrobiosis in the tardigrade Hypsibius dujardini.</title>
        <authorList>
            <person name="Yoshida Y."/>
            <person name="Koutsovoulos G."/>
            <person name="Laetsch D."/>
            <person name="Stevens L."/>
            <person name="Kumar S."/>
            <person name="Horikawa D."/>
            <person name="Ishino K."/>
            <person name="Komine S."/>
            <person name="Tomita M."/>
            <person name="Blaxter M."/>
            <person name="Arakawa K."/>
        </authorList>
    </citation>
    <scope>NUCLEOTIDE SEQUENCE [LARGE SCALE GENOMIC DNA]</scope>
    <source>
        <strain evidence="8">Z151</strain>
    </source>
</reference>
<evidence type="ECO:0000256" key="4">
    <source>
        <dbReference type="ARBA" id="ARBA00022989"/>
    </source>
</evidence>
<keyword evidence="8" id="KW-1185">Reference proteome</keyword>
<keyword evidence="4 6" id="KW-1133">Transmembrane helix</keyword>
<dbReference type="EMBL" id="MTYJ01000032">
    <property type="protein sequence ID" value="OQV20190.1"/>
    <property type="molecule type" value="Genomic_DNA"/>
</dbReference>
<dbReference type="OrthoDB" id="43458at2759"/>